<keyword evidence="2" id="KW-1185">Reference proteome</keyword>
<evidence type="ECO:0000313" key="2">
    <source>
        <dbReference type="Proteomes" id="UP000256294"/>
    </source>
</evidence>
<protein>
    <submittedName>
        <fullName evidence="1">Uncharacterized protein</fullName>
    </submittedName>
</protein>
<sequence length="226" mass="25499">MGYHATMARTAVVLGCLDGRESLTFSMANRIGETFNCNSSWLYTGEFSPFHVRSLGSRNYQSFFLPDTNEVADSSDARFHFIRVSGGSCDGTLIVVRSIRNCYSVAYESTGFMLKNGMRSGGLGNLKRFILFLKTKCENLPMLSYTYQDDYHADPEFGQHHPLYYLRSEVVSSRDWLFNMMTGRQPGSWLSSFGDELEEIAKAPFGKATPVENKIAESAEEIRHNN</sequence>
<dbReference type="RefSeq" id="WP_115827150.1">
    <property type="nucleotide sequence ID" value="NZ_QTUB01000001.1"/>
</dbReference>
<proteinExistence type="predicted"/>
<gene>
    <name evidence="1" type="ORF">BDD26_3377</name>
</gene>
<dbReference type="Proteomes" id="UP000256294">
    <property type="component" value="Unassembled WGS sequence"/>
</dbReference>
<evidence type="ECO:0000313" key="1">
    <source>
        <dbReference type="EMBL" id="REF28468.1"/>
    </source>
</evidence>
<dbReference type="AlphaFoldDB" id="A0A3D9UG71"/>
<reference evidence="1 2" key="1">
    <citation type="submission" date="2018-08" db="EMBL/GenBank/DDBJ databases">
        <title>Genomic Encyclopedia of Archaeal and Bacterial Type Strains, Phase II (KMG-II): from individual species to whole genera.</title>
        <authorList>
            <person name="Goeker M."/>
        </authorList>
    </citation>
    <scope>NUCLEOTIDE SEQUENCE [LARGE SCALE GENOMIC DNA]</scope>
    <source>
        <strain evidence="1 2">DSM 17905</strain>
    </source>
</reference>
<organism evidence="1 2">
    <name type="scientific">Xenorhabdus cabanillasii</name>
    <dbReference type="NCBI Taxonomy" id="351673"/>
    <lineage>
        <taxon>Bacteria</taxon>
        <taxon>Pseudomonadati</taxon>
        <taxon>Pseudomonadota</taxon>
        <taxon>Gammaproteobacteria</taxon>
        <taxon>Enterobacterales</taxon>
        <taxon>Morganellaceae</taxon>
        <taxon>Xenorhabdus</taxon>
    </lineage>
</organism>
<accession>A0A3D9UG71</accession>
<name>A0A3D9UG71_9GAMM</name>
<dbReference type="EMBL" id="QTUB01000001">
    <property type="protein sequence ID" value="REF28468.1"/>
    <property type="molecule type" value="Genomic_DNA"/>
</dbReference>
<comment type="caution">
    <text evidence="1">The sequence shown here is derived from an EMBL/GenBank/DDBJ whole genome shotgun (WGS) entry which is preliminary data.</text>
</comment>